<reference evidence="2" key="1">
    <citation type="submission" date="2021-02" db="EMBL/GenBank/DDBJ databases">
        <title>First Annotated Genome of the Yellow-green Alga Tribonema minus.</title>
        <authorList>
            <person name="Mahan K.M."/>
        </authorList>
    </citation>
    <scope>NUCLEOTIDE SEQUENCE</scope>
    <source>
        <strain evidence="2">UTEX B ZZ1240</strain>
    </source>
</reference>
<sequence length="312" mass="32987">MKTAQTSGAASSPRPRNPPPAPPLVRPPSPTAAAAVAAAAAFAAAPPITAQQRRAVRQWLHDAFHVSLLAPLSTDAGGGGGGSGGSRGGPAADALRNGCLLCALACLSSGSGGGSRPDSNRTISERHPDVPFSAARVRWRPLSAADCRHNLALALGHFGAHAAAAAAPPETPFLAPLLHLGGCHIRYEGGCVPDPDKFCAGVDYHIQGITNVIVIVECDEEGHRNYTLRCELSRMEQIHESIVKANFSTLVASEGEEYALTTPMKPIVFVRYNPDSRKVDGEKERLKRADREAMLLQVLQGISTEMWICLTR</sequence>
<evidence type="ECO:0000313" key="3">
    <source>
        <dbReference type="Proteomes" id="UP000664859"/>
    </source>
</evidence>
<comment type="caution">
    <text evidence="2">The sequence shown here is derived from an EMBL/GenBank/DDBJ whole genome shotgun (WGS) entry which is preliminary data.</text>
</comment>
<evidence type="ECO:0000313" key="2">
    <source>
        <dbReference type="EMBL" id="KAG5179285.1"/>
    </source>
</evidence>
<evidence type="ECO:0000256" key="1">
    <source>
        <dbReference type="SAM" id="MobiDB-lite"/>
    </source>
</evidence>
<feature type="compositionally biased region" description="Pro residues" evidence="1">
    <location>
        <begin position="15"/>
        <end position="30"/>
    </location>
</feature>
<accession>A0A835YTG6</accession>
<gene>
    <name evidence="2" type="ORF">JKP88DRAFT_247491</name>
</gene>
<protein>
    <submittedName>
        <fullName evidence="2">Uncharacterized protein</fullName>
    </submittedName>
</protein>
<name>A0A835YTG6_9STRA</name>
<dbReference type="Proteomes" id="UP000664859">
    <property type="component" value="Unassembled WGS sequence"/>
</dbReference>
<feature type="region of interest" description="Disordered" evidence="1">
    <location>
        <begin position="1"/>
        <end position="30"/>
    </location>
</feature>
<dbReference type="EMBL" id="JAFCMP010000479">
    <property type="protein sequence ID" value="KAG5179285.1"/>
    <property type="molecule type" value="Genomic_DNA"/>
</dbReference>
<proteinExistence type="predicted"/>
<dbReference type="AlphaFoldDB" id="A0A835YTG6"/>
<keyword evidence="3" id="KW-1185">Reference proteome</keyword>
<organism evidence="2 3">
    <name type="scientific">Tribonema minus</name>
    <dbReference type="NCBI Taxonomy" id="303371"/>
    <lineage>
        <taxon>Eukaryota</taxon>
        <taxon>Sar</taxon>
        <taxon>Stramenopiles</taxon>
        <taxon>Ochrophyta</taxon>
        <taxon>PX clade</taxon>
        <taxon>Xanthophyceae</taxon>
        <taxon>Tribonematales</taxon>
        <taxon>Tribonemataceae</taxon>
        <taxon>Tribonema</taxon>
    </lineage>
</organism>